<evidence type="ECO:0000313" key="2">
    <source>
        <dbReference type="EMBL" id="ETW95740.1"/>
    </source>
</evidence>
<reference evidence="2 3" key="1">
    <citation type="journal article" date="2014" name="Nature">
        <title>An environmental bacterial taxon with a large and distinct metabolic repertoire.</title>
        <authorList>
            <person name="Wilson M.C."/>
            <person name="Mori T."/>
            <person name="Ruckert C."/>
            <person name="Uria A.R."/>
            <person name="Helf M.J."/>
            <person name="Takada K."/>
            <person name="Gernert C."/>
            <person name="Steffens U.A."/>
            <person name="Heycke N."/>
            <person name="Schmitt S."/>
            <person name="Rinke C."/>
            <person name="Helfrich E.J."/>
            <person name="Brachmann A.O."/>
            <person name="Gurgui C."/>
            <person name="Wakimoto T."/>
            <person name="Kracht M."/>
            <person name="Crusemann M."/>
            <person name="Hentschel U."/>
            <person name="Abe I."/>
            <person name="Matsunaga S."/>
            <person name="Kalinowski J."/>
            <person name="Takeyama H."/>
            <person name="Piel J."/>
        </authorList>
    </citation>
    <scope>NUCLEOTIDE SEQUENCE [LARGE SCALE GENOMIC DNA]</scope>
    <source>
        <strain evidence="3">TSY1</strain>
    </source>
</reference>
<dbReference type="HOGENOM" id="CLU_1334316_0_0_7"/>
<evidence type="ECO:0000313" key="3">
    <source>
        <dbReference type="Proteomes" id="UP000019141"/>
    </source>
</evidence>
<organism evidence="2 3">
    <name type="scientific">Entotheonella factor</name>
    <dbReference type="NCBI Taxonomy" id="1429438"/>
    <lineage>
        <taxon>Bacteria</taxon>
        <taxon>Pseudomonadati</taxon>
        <taxon>Nitrospinota/Tectimicrobiota group</taxon>
        <taxon>Candidatus Tectimicrobiota</taxon>
        <taxon>Candidatus Entotheonellia</taxon>
        <taxon>Candidatus Entotheonellales</taxon>
        <taxon>Candidatus Entotheonellaceae</taxon>
        <taxon>Candidatus Entotheonella</taxon>
    </lineage>
</organism>
<dbReference type="EMBL" id="AZHW01000876">
    <property type="protein sequence ID" value="ETW95740.1"/>
    <property type="molecule type" value="Genomic_DNA"/>
</dbReference>
<name>W4LDE8_ENTF1</name>
<dbReference type="GO" id="GO:0006171">
    <property type="term" value="P:cAMP biosynthetic process"/>
    <property type="evidence" value="ECO:0007669"/>
    <property type="project" value="TreeGrafter"/>
</dbReference>
<dbReference type="InterPro" id="IPR001054">
    <property type="entry name" value="A/G_cyclase"/>
</dbReference>
<dbReference type="PANTHER" id="PTHR43081">
    <property type="entry name" value="ADENYLATE CYCLASE, TERMINAL-DIFFERENTIATION SPECIFIC-RELATED"/>
    <property type="match status" value="1"/>
</dbReference>
<dbReference type="Gene3D" id="3.30.70.1230">
    <property type="entry name" value="Nucleotide cyclase"/>
    <property type="match status" value="1"/>
</dbReference>
<dbReference type="AlphaFoldDB" id="W4LDE8"/>
<feature type="non-terminal residue" evidence="2">
    <location>
        <position position="1"/>
    </location>
</feature>
<dbReference type="PANTHER" id="PTHR43081:SF19">
    <property type="entry name" value="PH-SENSITIVE ADENYLATE CYCLASE RV1264"/>
    <property type="match status" value="1"/>
</dbReference>
<feature type="domain" description="Guanylate cyclase" evidence="1">
    <location>
        <begin position="1"/>
        <end position="100"/>
    </location>
</feature>
<evidence type="ECO:0000259" key="1">
    <source>
        <dbReference type="PROSITE" id="PS50125"/>
    </source>
</evidence>
<dbReference type="PATRIC" id="fig|1429438.4.peg.5598"/>
<dbReference type="CDD" id="cd07302">
    <property type="entry name" value="CHD"/>
    <property type="match status" value="1"/>
</dbReference>
<comment type="caution">
    <text evidence="2">The sequence shown here is derived from an EMBL/GenBank/DDBJ whole genome shotgun (WGS) entry which is preliminary data.</text>
</comment>
<dbReference type="GO" id="GO:0035556">
    <property type="term" value="P:intracellular signal transduction"/>
    <property type="evidence" value="ECO:0007669"/>
    <property type="project" value="InterPro"/>
</dbReference>
<dbReference type="SUPFAM" id="SSF55073">
    <property type="entry name" value="Nucleotide cyclase"/>
    <property type="match status" value="1"/>
</dbReference>
<sequence length="206" mass="22467">NNEEATIRTLTTYRSVMAHHIRQYHGRVVDTTGDNLLATFGSVTHAVQSAVAVQQAIRAHNADLPPHRVMAFRMGINLGDVVRQDKHIYGNSVNIAARLESLAEAGGIHISGAVYDQVVSKLNLPYVYLGEQSLKNIEQPVRVYRIDMPTETRSLTVYRGSCAEVGHPRLITGTSRGLGMGTGGLLGLFQGWFTPKASLGEMLVKS</sequence>
<dbReference type="Pfam" id="PF00211">
    <property type="entry name" value="Guanylate_cyc"/>
    <property type="match status" value="1"/>
</dbReference>
<protein>
    <recommendedName>
        <fullName evidence="1">Guanylate cyclase domain-containing protein</fullName>
    </recommendedName>
</protein>
<dbReference type="Proteomes" id="UP000019141">
    <property type="component" value="Unassembled WGS sequence"/>
</dbReference>
<keyword evidence="3" id="KW-1185">Reference proteome</keyword>
<dbReference type="PROSITE" id="PS50125">
    <property type="entry name" value="GUANYLATE_CYCLASE_2"/>
    <property type="match status" value="1"/>
</dbReference>
<dbReference type="InterPro" id="IPR029787">
    <property type="entry name" value="Nucleotide_cyclase"/>
</dbReference>
<accession>W4LDE8</accession>
<proteinExistence type="predicted"/>
<gene>
    <name evidence="2" type="ORF">ETSY1_29385</name>
</gene>
<dbReference type="InterPro" id="IPR050697">
    <property type="entry name" value="Adenylyl/Guanylyl_Cyclase_3/4"/>
</dbReference>
<dbReference type="GO" id="GO:0004016">
    <property type="term" value="F:adenylate cyclase activity"/>
    <property type="evidence" value="ECO:0007669"/>
    <property type="project" value="UniProtKB-ARBA"/>
</dbReference>